<sequence length="147" mass="16471">MTCNPRESQRRGPCVWRVLLLRSHHSLSQSCSKCVRSAARVSAPTQGRGGHRCTERKHRAPEFAEHSDLGALPPLHRPSPCALYFMWKLHGHVVKPVSEVSRLRVVPVPRDKAAAYSAARGDSARRRRTRALSPRRQHSRMQIAGSG</sequence>
<evidence type="ECO:0000256" key="1">
    <source>
        <dbReference type="SAM" id="MobiDB-lite"/>
    </source>
</evidence>
<gene>
    <name evidence="2" type="ORF">CINC_LOCUS6370</name>
</gene>
<feature type="compositionally biased region" description="Basic residues" evidence="1">
    <location>
        <begin position="125"/>
        <end position="139"/>
    </location>
</feature>
<protein>
    <submittedName>
        <fullName evidence="2">Uncharacterized protein</fullName>
    </submittedName>
</protein>
<proteinExistence type="predicted"/>
<feature type="region of interest" description="Disordered" evidence="1">
    <location>
        <begin position="115"/>
        <end position="147"/>
    </location>
</feature>
<organism evidence="2 3">
    <name type="scientific">Chrysodeixis includens</name>
    <name type="common">Soybean looper</name>
    <name type="synonym">Pseudoplusia includens</name>
    <dbReference type="NCBI Taxonomy" id="689277"/>
    <lineage>
        <taxon>Eukaryota</taxon>
        <taxon>Metazoa</taxon>
        <taxon>Ecdysozoa</taxon>
        <taxon>Arthropoda</taxon>
        <taxon>Hexapoda</taxon>
        <taxon>Insecta</taxon>
        <taxon>Pterygota</taxon>
        <taxon>Neoptera</taxon>
        <taxon>Endopterygota</taxon>
        <taxon>Lepidoptera</taxon>
        <taxon>Glossata</taxon>
        <taxon>Ditrysia</taxon>
        <taxon>Noctuoidea</taxon>
        <taxon>Noctuidae</taxon>
        <taxon>Plusiinae</taxon>
        <taxon>Chrysodeixis</taxon>
    </lineage>
</organism>
<dbReference type="Proteomes" id="UP001154114">
    <property type="component" value="Chromosome 20"/>
</dbReference>
<evidence type="ECO:0000313" key="3">
    <source>
        <dbReference type="Proteomes" id="UP001154114"/>
    </source>
</evidence>
<accession>A0A9N8KVA6</accession>
<evidence type="ECO:0000313" key="2">
    <source>
        <dbReference type="EMBL" id="CAD0204060.1"/>
    </source>
</evidence>
<reference evidence="2" key="1">
    <citation type="submission" date="2021-12" db="EMBL/GenBank/DDBJ databases">
        <authorList>
            <person name="King R."/>
        </authorList>
    </citation>
    <scope>NUCLEOTIDE SEQUENCE</scope>
</reference>
<dbReference type="AlphaFoldDB" id="A0A9N8KVA6"/>
<name>A0A9N8KVA6_CHRIL</name>
<dbReference type="EMBL" id="LR824023">
    <property type="protein sequence ID" value="CAD0204060.1"/>
    <property type="molecule type" value="Genomic_DNA"/>
</dbReference>
<keyword evidence="3" id="KW-1185">Reference proteome</keyword>